<dbReference type="InterPro" id="IPR046960">
    <property type="entry name" value="PPR_At4g14850-like_plant"/>
</dbReference>
<comment type="caution">
    <text evidence="2">The sequence shown here is derived from an EMBL/GenBank/DDBJ whole genome shotgun (WGS) entry which is preliminary data.</text>
</comment>
<sequence>MHGLYLKMSYDLSGFVGSSLISMYSKCGVIKEAYLVFDEVSNKNLGMWNAMLIAWLRRGSITSMVYLLGRAGKLHEAVKITKEMPMQPIESVWGALLTGCRIHGNTELAEEEDGGEHTWLLWTDSPIEGGEECGVYDGGKVECVVCDSSEDEGGDFSVGLA</sequence>
<evidence type="ECO:0008006" key="4">
    <source>
        <dbReference type="Google" id="ProtNLM"/>
    </source>
</evidence>
<dbReference type="EMBL" id="CACTIH010005473">
    <property type="protein sequence ID" value="CAA2994373.1"/>
    <property type="molecule type" value="Genomic_DNA"/>
</dbReference>
<dbReference type="InterPro" id="IPR002885">
    <property type="entry name" value="PPR_rpt"/>
</dbReference>
<dbReference type="Pfam" id="PF01535">
    <property type="entry name" value="PPR"/>
    <property type="match status" value="2"/>
</dbReference>
<dbReference type="Gramene" id="OE9A034753T1">
    <property type="protein sequence ID" value="OE9A034753C1"/>
    <property type="gene ID" value="OE9A034753"/>
</dbReference>
<evidence type="ECO:0000256" key="1">
    <source>
        <dbReference type="ARBA" id="ARBA00022737"/>
    </source>
</evidence>
<dbReference type="OrthoDB" id="1937587at2759"/>
<dbReference type="PANTHER" id="PTHR47926">
    <property type="entry name" value="PENTATRICOPEPTIDE REPEAT-CONTAINING PROTEIN"/>
    <property type="match status" value="1"/>
</dbReference>
<evidence type="ECO:0000313" key="3">
    <source>
        <dbReference type="Proteomes" id="UP000594638"/>
    </source>
</evidence>
<evidence type="ECO:0000313" key="2">
    <source>
        <dbReference type="EMBL" id="CAA2994373.1"/>
    </source>
</evidence>
<reference evidence="2 3" key="1">
    <citation type="submission" date="2019-12" db="EMBL/GenBank/DDBJ databases">
        <authorList>
            <person name="Alioto T."/>
            <person name="Alioto T."/>
            <person name="Gomez Garrido J."/>
        </authorList>
    </citation>
    <scope>NUCLEOTIDE SEQUENCE [LARGE SCALE GENOMIC DNA]</scope>
</reference>
<dbReference type="Gene3D" id="1.25.40.10">
    <property type="entry name" value="Tetratricopeptide repeat domain"/>
    <property type="match status" value="1"/>
</dbReference>
<accession>A0A8S0SPB4</accession>
<dbReference type="PANTHER" id="PTHR47926:SF351">
    <property type="entry name" value="MITOCHONDRIAL RNAEDITING FACTOR 1"/>
    <property type="match status" value="1"/>
</dbReference>
<dbReference type="AlphaFoldDB" id="A0A8S0SPB4"/>
<dbReference type="GO" id="GO:0003723">
    <property type="term" value="F:RNA binding"/>
    <property type="evidence" value="ECO:0007669"/>
    <property type="project" value="InterPro"/>
</dbReference>
<organism evidence="2 3">
    <name type="scientific">Olea europaea subsp. europaea</name>
    <dbReference type="NCBI Taxonomy" id="158383"/>
    <lineage>
        <taxon>Eukaryota</taxon>
        <taxon>Viridiplantae</taxon>
        <taxon>Streptophyta</taxon>
        <taxon>Embryophyta</taxon>
        <taxon>Tracheophyta</taxon>
        <taxon>Spermatophyta</taxon>
        <taxon>Magnoliopsida</taxon>
        <taxon>eudicotyledons</taxon>
        <taxon>Gunneridae</taxon>
        <taxon>Pentapetalae</taxon>
        <taxon>asterids</taxon>
        <taxon>lamiids</taxon>
        <taxon>Lamiales</taxon>
        <taxon>Oleaceae</taxon>
        <taxon>Oleeae</taxon>
        <taxon>Olea</taxon>
    </lineage>
</organism>
<dbReference type="GO" id="GO:0009451">
    <property type="term" value="P:RNA modification"/>
    <property type="evidence" value="ECO:0007669"/>
    <property type="project" value="InterPro"/>
</dbReference>
<name>A0A8S0SPB4_OLEEU</name>
<protein>
    <recommendedName>
        <fullName evidence="4">Pentatricopeptide repeat-containing protein</fullName>
    </recommendedName>
</protein>
<gene>
    <name evidence="2" type="ORF">OLEA9_A034753</name>
</gene>
<keyword evidence="1" id="KW-0677">Repeat</keyword>
<keyword evidence="3" id="KW-1185">Reference proteome</keyword>
<dbReference type="Proteomes" id="UP000594638">
    <property type="component" value="Unassembled WGS sequence"/>
</dbReference>
<proteinExistence type="predicted"/>
<dbReference type="InterPro" id="IPR011990">
    <property type="entry name" value="TPR-like_helical_dom_sf"/>
</dbReference>